<evidence type="ECO:0000313" key="2">
    <source>
        <dbReference type="EMBL" id="ONL97242.1"/>
    </source>
</evidence>
<feature type="region of interest" description="Disordered" evidence="1">
    <location>
        <begin position="248"/>
        <end position="286"/>
    </location>
</feature>
<dbReference type="OMA" id="FECKAKI"/>
<sequence length="348" mass="37329">MAIVAVLRLHPLDADEKTFGRGPIHQRLGPLAPGNDCGRGSANHSTSVAPEAPRSAETETVQVPRATRSEEAATVQVPALDDEVFSAPLPVLELSALSGDVFRPAAVGANLAPAVWAADGSWAGFAPLLRNNLLGSSVLDGPLESGALVWPQHTFAGSLELSVQISPPPEPAWALSLVAAQNKNLTGQGSTSLKVYTRRTADNRRQKYDSQDSPLIQTLQPNQASSPQEQNGIGNAVQAFVDKVTRKVDGLLPPPLPHRRRSKQLPSDFIPRRSSRLAKRDNKTNAARRQIQADLIRSLDVPCDGELLSPKALEAYGNLFKNSLSEAHIKALSALFGWTVPDVFEPVN</sequence>
<proteinExistence type="predicted"/>
<protein>
    <submittedName>
        <fullName evidence="2">Uncharacterized protein</fullName>
    </submittedName>
</protein>
<dbReference type="AlphaFoldDB" id="A0A1D6K0A6"/>
<name>A0A1D6K0A6_MAIZE</name>
<dbReference type="InParanoid" id="A0A1D6K0A6"/>
<gene>
    <name evidence="2" type="ORF">ZEAMMB73_Zm00001d028886</name>
</gene>
<organism evidence="2">
    <name type="scientific">Zea mays</name>
    <name type="common">Maize</name>
    <dbReference type="NCBI Taxonomy" id="4577"/>
    <lineage>
        <taxon>Eukaryota</taxon>
        <taxon>Viridiplantae</taxon>
        <taxon>Streptophyta</taxon>
        <taxon>Embryophyta</taxon>
        <taxon>Tracheophyta</taxon>
        <taxon>Spermatophyta</taxon>
        <taxon>Magnoliopsida</taxon>
        <taxon>Liliopsida</taxon>
        <taxon>Poales</taxon>
        <taxon>Poaceae</taxon>
        <taxon>PACMAD clade</taxon>
        <taxon>Panicoideae</taxon>
        <taxon>Andropogonodae</taxon>
        <taxon>Andropogoneae</taxon>
        <taxon>Tripsacinae</taxon>
        <taxon>Zea</taxon>
    </lineage>
</organism>
<feature type="non-terminal residue" evidence="2">
    <location>
        <position position="348"/>
    </location>
</feature>
<reference evidence="2" key="1">
    <citation type="submission" date="2015-12" db="EMBL/GenBank/DDBJ databases">
        <title>Update maize B73 reference genome by single molecule sequencing technologies.</title>
        <authorList>
            <consortium name="Maize Genome Sequencing Project"/>
            <person name="Ware D."/>
        </authorList>
    </citation>
    <scope>NUCLEOTIDE SEQUENCE [LARGE SCALE GENOMIC DNA]</scope>
    <source>
        <tissue evidence="2">Seedling</tissue>
    </source>
</reference>
<dbReference type="EMBL" id="CM007647">
    <property type="protein sequence ID" value="ONL97242.1"/>
    <property type="molecule type" value="Genomic_DNA"/>
</dbReference>
<evidence type="ECO:0000256" key="1">
    <source>
        <dbReference type="SAM" id="MobiDB-lite"/>
    </source>
</evidence>
<feature type="region of interest" description="Disordered" evidence="1">
    <location>
        <begin position="18"/>
        <end position="62"/>
    </location>
</feature>
<accession>A0A1D6K0A6</accession>
<dbReference type="ExpressionAtlas" id="A0A1D6K0A6">
    <property type="expression patterns" value="baseline"/>
</dbReference>